<gene>
    <name evidence="5" type="ORF">ACH4WX_07305</name>
</gene>
<evidence type="ECO:0000313" key="6">
    <source>
        <dbReference type="Proteomes" id="UP001611263"/>
    </source>
</evidence>
<dbReference type="GeneID" id="93504957"/>
<comment type="similarity">
    <text evidence="1">Belongs to the universal stress protein A family.</text>
</comment>
<dbReference type="SUPFAM" id="SSF52402">
    <property type="entry name" value="Adenine nucleotide alpha hydrolases-like"/>
    <property type="match status" value="1"/>
</dbReference>
<comment type="caution">
    <text evidence="5">The sequence shown here is derived from an EMBL/GenBank/DDBJ whole genome shotgun (WGS) entry which is preliminary data.</text>
</comment>
<evidence type="ECO:0000259" key="4">
    <source>
        <dbReference type="Pfam" id="PF00582"/>
    </source>
</evidence>
<dbReference type="Gene3D" id="3.40.50.620">
    <property type="entry name" value="HUPs"/>
    <property type="match status" value="2"/>
</dbReference>
<keyword evidence="6" id="KW-1185">Reference proteome</keyword>
<feature type="domain" description="UspA" evidence="4">
    <location>
        <begin position="104"/>
        <end position="238"/>
    </location>
</feature>
<dbReference type="PANTHER" id="PTHR46268">
    <property type="entry name" value="STRESS RESPONSE PROTEIN NHAX"/>
    <property type="match status" value="1"/>
</dbReference>
<evidence type="ECO:0000313" key="5">
    <source>
        <dbReference type="EMBL" id="MFI1460514.1"/>
    </source>
</evidence>
<evidence type="ECO:0000256" key="2">
    <source>
        <dbReference type="ARBA" id="ARBA00022741"/>
    </source>
</evidence>
<reference evidence="5 6" key="1">
    <citation type="submission" date="2024-10" db="EMBL/GenBank/DDBJ databases">
        <title>The Natural Products Discovery Center: Release of the First 8490 Sequenced Strains for Exploring Actinobacteria Biosynthetic Diversity.</title>
        <authorList>
            <person name="Kalkreuter E."/>
            <person name="Kautsar S.A."/>
            <person name="Yang D."/>
            <person name="Bader C.D."/>
            <person name="Teijaro C.N."/>
            <person name="Fluegel L."/>
            <person name="Davis C.M."/>
            <person name="Simpson J.R."/>
            <person name="Lauterbach L."/>
            <person name="Steele A.D."/>
            <person name="Gui C."/>
            <person name="Meng S."/>
            <person name="Li G."/>
            <person name="Viehrig K."/>
            <person name="Ye F."/>
            <person name="Su P."/>
            <person name="Kiefer A.F."/>
            <person name="Nichols A."/>
            <person name="Cepeda A.J."/>
            <person name="Yan W."/>
            <person name="Fan B."/>
            <person name="Jiang Y."/>
            <person name="Adhikari A."/>
            <person name="Zheng C.-J."/>
            <person name="Schuster L."/>
            <person name="Cowan T.M."/>
            <person name="Smanski M.J."/>
            <person name="Chevrette M.G."/>
            <person name="De Carvalho L.P.S."/>
            <person name="Shen B."/>
        </authorList>
    </citation>
    <scope>NUCLEOTIDE SEQUENCE [LARGE SCALE GENOMIC DNA]</scope>
    <source>
        <strain evidence="5 6">NPDC020568</strain>
    </source>
</reference>
<dbReference type="InterPro" id="IPR006016">
    <property type="entry name" value="UspA"/>
</dbReference>
<organism evidence="5 6">
    <name type="scientific">Nocardia carnea</name>
    <dbReference type="NCBI Taxonomy" id="37328"/>
    <lineage>
        <taxon>Bacteria</taxon>
        <taxon>Bacillati</taxon>
        <taxon>Actinomycetota</taxon>
        <taxon>Actinomycetes</taxon>
        <taxon>Mycobacteriales</taxon>
        <taxon>Nocardiaceae</taxon>
        <taxon>Nocardia</taxon>
    </lineage>
</organism>
<dbReference type="InterPro" id="IPR014729">
    <property type="entry name" value="Rossmann-like_a/b/a_fold"/>
</dbReference>
<evidence type="ECO:0000256" key="3">
    <source>
        <dbReference type="ARBA" id="ARBA00022840"/>
    </source>
</evidence>
<dbReference type="PANTHER" id="PTHR46268:SF27">
    <property type="entry name" value="UNIVERSAL STRESS PROTEIN RV2623"/>
    <property type="match status" value="1"/>
</dbReference>
<dbReference type="EMBL" id="JBIRUQ010000001">
    <property type="protein sequence ID" value="MFI1460514.1"/>
    <property type="molecule type" value="Genomic_DNA"/>
</dbReference>
<accession>A0ABW7THM8</accession>
<keyword evidence="3" id="KW-0067">ATP-binding</keyword>
<name>A0ABW7THM8_9NOCA</name>
<sequence>MSEAIRRRGNESLEAARQTALRIDPSLTVETELSDLGPARLLIDRSAAADLTVIGATGAGSTLVHLGSTLLAVAAHGHGHGHGHGRIVVVRGAGHATGRREGPVVLGLDGSPSSDAAAAAAFAEAGLCRIPLVAIHTWHDLRFHWFAGMPEMISEPPLAEAAEARLNDWLAPWTEKYPEVERVRKSYLAGPDLHLIHWSESARLVVVGSRGRGGFHGLLMGSTSNIVVQRAHCPVLVAHAEQTRQHRLGETSSPPR</sequence>
<keyword evidence="2" id="KW-0547">Nucleotide-binding</keyword>
<dbReference type="PRINTS" id="PR01438">
    <property type="entry name" value="UNVRSLSTRESS"/>
</dbReference>
<dbReference type="InterPro" id="IPR006015">
    <property type="entry name" value="Universal_stress_UspA"/>
</dbReference>
<dbReference type="Proteomes" id="UP001611263">
    <property type="component" value="Unassembled WGS sequence"/>
</dbReference>
<dbReference type="RefSeq" id="WP_231508049.1">
    <property type="nucleotide sequence ID" value="NZ_JBIRUQ010000001.1"/>
</dbReference>
<protein>
    <submittedName>
        <fullName evidence="5">Universal stress protein</fullName>
    </submittedName>
</protein>
<proteinExistence type="inferred from homology"/>
<evidence type="ECO:0000256" key="1">
    <source>
        <dbReference type="ARBA" id="ARBA00008791"/>
    </source>
</evidence>
<dbReference type="Pfam" id="PF00582">
    <property type="entry name" value="Usp"/>
    <property type="match status" value="1"/>
</dbReference>